<evidence type="ECO:0000256" key="3">
    <source>
        <dbReference type="ARBA" id="ARBA00022989"/>
    </source>
</evidence>
<sequence length="378" mass="40462">MARMSTVSPTLDRTALFYMGLLALQFGIQPLLTRKFTPPGITRSTVILVQELLKFVMAFGMLQITNHGGARAAMKGWSVWNWIQVAGVPAALYAVQNMAALKAYQNLDALTFNVLNQTKTLSAALCCYLIMGKRQSKLQVVALILLLTSALVMEKIVKVNDVLGYLSFDYWKDSSTTQPQELAAVSDVNDTSLTMDASGDSNTPQTLLMSLLPAGWNAQRFFDGVAPILLASFISGLAGALSQMNLQKSTGARNAYLFSMELCVASILLLGGSLLISSDGQLILQKGFFHGWTPSTLIPIVTNAMGGIVVGLVTKYAGSVRKGFALIFGILLSGLMQAASSTGEGVGVSREQVWGGLLAGVSLYIHATNPPLKVIKQD</sequence>
<feature type="transmembrane region" description="Helical" evidence="5">
    <location>
        <begin position="296"/>
        <end position="317"/>
    </location>
</feature>
<evidence type="ECO:0000256" key="4">
    <source>
        <dbReference type="ARBA" id="ARBA00023136"/>
    </source>
</evidence>
<feature type="transmembrane region" description="Helical" evidence="5">
    <location>
        <begin position="77"/>
        <end position="95"/>
    </location>
</feature>
<proteinExistence type="predicted"/>
<dbReference type="AlphaFoldDB" id="A0A7S2YRJ9"/>
<dbReference type="Pfam" id="PF04142">
    <property type="entry name" value="Nuc_sug_transp"/>
    <property type="match status" value="1"/>
</dbReference>
<evidence type="ECO:0000256" key="1">
    <source>
        <dbReference type="ARBA" id="ARBA00004141"/>
    </source>
</evidence>
<name>A0A7S2YRJ9_9STRA</name>
<feature type="transmembrane region" description="Helical" evidence="5">
    <location>
        <begin position="138"/>
        <end position="157"/>
    </location>
</feature>
<evidence type="ECO:0000256" key="2">
    <source>
        <dbReference type="ARBA" id="ARBA00022692"/>
    </source>
</evidence>
<keyword evidence="2 5" id="KW-0812">Transmembrane</keyword>
<dbReference type="GO" id="GO:0015165">
    <property type="term" value="F:pyrimidine nucleotide-sugar transmembrane transporter activity"/>
    <property type="evidence" value="ECO:0007669"/>
    <property type="project" value="InterPro"/>
</dbReference>
<evidence type="ECO:0000256" key="5">
    <source>
        <dbReference type="SAM" id="Phobius"/>
    </source>
</evidence>
<dbReference type="SUPFAM" id="SSF103481">
    <property type="entry name" value="Multidrug resistance efflux transporter EmrE"/>
    <property type="match status" value="1"/>
</dbReference>
<feature type="transmembrane region" description="Helical" evidence="5">
    <location>
        <begin position="254"/>
        <end position="276"/>
    </location>
</feature>
<dbReference type="PANTHER" id="PTHR10231">
    <property type="entry name" value="NUCLEOTIDE-SUGAR TRANSMEMBRANE TRANSPORTER"/>
    <property type="match status" value="1"/>
</dbReference>
<keyword evidence="4 5" id="KW-0472">Membrane</keyword>
<gene>
    <name evidence="6" type="ORF">APAL1065_LOCUS25151</name>
</gene>
<dbReference type="EMBL" id="HBHT01037443">
    <property type="protein sequence ID" value="CAD9990964.1"/>
    <property type="molecule type" value="Transcribed_RNA"/>
</dbReference>
<keyword evidence="3 5" id="KW-1133">Transmembrane helix</keyword>
<feature type="transmembrane region" description="Helical" evidence="5">
    <location>
        <begin position="15"/>
        <end position="33"/>
    </location>
</feature>
<dbReference type="InterPro" id="IPR037185">
    <property type="entry name" value="EmrE-like"/>
</dbReference>
<evidence type="ECO:0000313" key="6">
    <source>
        <dbReference type="EMBL" id="CAD9990964.1"/>
    </source>
</evidence>
<accession>A0A7S2YRJ9</accession>
<organism evidence="6">
    <name type="scientific">Entomoneis paludosa</name>
    <dbReference type="NCBI Taxonomy" id="265537"/>
    <lineage>
        <taxon>Eukaryota</taxon>
        <taxon>Sar</taxon>
        <taxon>Stramenopiles</taxon>
        <taxon>Ochrophyta</taxon>
        <taxon>Bacillariophyta</taxon>
        <taxon>Bacillariophyceae</taxon>
        <taxon>Bacillariophycidae</taxon>
        <taxon>Entomoneidaceae</taxon>
        <taxon>Entomoneis</taxon>
    </lineage>
</organism>
<evidence type="ECO:0008006" key="7">
    <source>
        <dbReference type="Google" id="ProtNLM"/>
    </source>
</evidence>
<feature type="transmembrane region" description="Helical" evidence="5">
    <location>
        <begin position="221"/>
        <end position="242"/>
    </location>
</feature>
<feature type="transmembrane region" description="Helical" evidence="5">
    <location>
        <begin position="45"/>
        <end position="65"/>
    </location>
</feature>
<reference evidence="6" key="1">
    <citation type="submission" date="2021-01" db="EMBL/GenBank/DDBJ databases">
        <authorList>
            <person name="Corre E."/>
            <person name="Pelletier E."/>
            <person name="Niang G."/>
            <person name="Scheremetjew M."/>
            <person name="Finn R."/>
            <person name="Kale V."/>
            <person name="Holt S."/>
            <person name="Cochrane G."/>
            <person name="Meng A."/>
            <person name="Brown T."/>
            <person name="Cohen L."/>
        </authorList>
    </citation>
    <scope>NUCLEOTIDE SEQUENCE</scope>
    <source>
        <strain evidence="6">CCMP125</strain>
    </source>
</reference>
<comment type="subcellular location">
    <subcellularLocation>
        <location evidence="1">Membrane</location>
        <topology evidence="1">Multi-pass membrane protein</topology>
    </subcellularLocation>
</comment>
<dbReference type="GO" id="GO:0000139">
    <property type="term" value="C:Golgi membrane"/>
    <property type="evidence" value="ECO:0007669"/>
    <property type="project" value="InterPro"/>
</dbReference>
<dbReference type="InterPro" id="IPR007271">
    <property type="entry name" value="Nuc_sug_transpt"/>
</dbReference>
<protein>
    <recommendedName>
        <fullName evidence="7">Sugar phosphate transporter domain-containing protein</fullName>
    </recommendedName>
</protein>